<reference evidence="2" key="1">
    <citation type="submission" date="2023-10" db="EMBL/GenBank/DDBJ databases">
        <title>Genome assembly of Pristionchus species.</title>
        <authorList>
            <person name="Yoshida K."/>
            <person name="Sommer R.J."/>
        </authorList>
    </citation>
    <scope>NUCLEOTIDE SEQUENCE</scope>
    <source>
        <strain evidence="2">RS5133</strain>
    </source>
</reference>
<evidence type="ECO:0000313" key="3">
    <source>
        <dbReference type="Proteomes" id="UP001432322"/>
    </source>
</evidence>
<dbReference type="InterPro" id="IPR019422">
    <property type="entry name" value="7TM_GPCR_serpentine_rcpt_Srh"/>
</dbReference>
<accession>A0AAV5VSM2</accession>
<keyword evidence="3" id="KW-1185">Reference proteome</keyword>
<evidence type="ECO:0000313" key="2">
    <source>
        <dbReference type="EMBL" id="GMT21374.1"/>
    </source>
</evidence>
<dbReference type="Proteomes" id="UP001432322">
    <property type="component" value="Unassembled WGS sequence"/>
</dbReference>
<organism evidence="2 3">
    <name type="scientific">Pristionchus fissidentatus</name>
    <dbReference type="NCBI Taxonomy" id="1538716"/>
    <lineage>
        <taxon>Eukaryota</taxon>
        <taxon>Metazoa</taxon>
        <taxon>Ecdysozoa</taxon>
        <taxon>Nematoda</taxon>
        <taxon>Chromadorea</taxon>
        <taxon>Rhabditida</taxon>
        <taxon>Rhabditina</taxon>
        <taxon>Diplogasteromorpha</taxon>
        <taxon>Diplogasteroidea</taxon>
        <taxon>Neodiplogasteridae</taxon>
        <taxon>Pristionchus</taxon>
    </lineage>
</organism>
<name>A0AAV5VSM2_9BILA</name>
<keyword evidence="1" id="KW-1133">Transmembrane helix</keyword>
<feature type="transmembrane region" description="Helical" evidence="1">
    <location>
        <begin position="6"/>
        <end position="31"/>
    </location>
</feature>
<dbReference type="Pfam" id="PF10318">
    <property type="entry name" value="7TM_GPCR_Srh"/>
    <property type="match status" value="1"/>
</dbReference>
<keyword evidence="1" id="KW-0472">Membrane</keyword>
<comment type="caution">
    <text evidence="2">The sequence shown here is derived from an EMBL/GenBank/DDBJ whole genome shotgun (WGS) entry which is preliminary data.</text>
</comment>
<evidence type="ECO:0008006" key="4">
    <source>
        <dbReference type="Google" id="ProtNLM"/>
    </source>
</evidence>
<sequence>NGKSLLMYLIFFALTPYACANALLAVLMLQIKKRLTGLGKGLSEKTVKLKRQFFIMQLLQTFLPMSILMVPFLIFVYGVLAQSALELATIPMSLVLWFCPILQV</sequence>
<feature type="non-terminal residue" evidence="2">
    <location>
        <position position="1"/>
    </location>
</feature>
<keyword evidence="1" id="KW-0812">Transmembrane</keyword>
<feature type="non-terminal residue" evidence="2">
    <location>
        <position position="104"/>
    </location>
</feature>
<feature type="transmembrane region" description="Helical" evidence="1">
    <location>
        <begin position="83"/>
        <end position="102"/>
    </location>
</feature>
<dbReference type="AlphaFoldDB" id="A0AAV5VSM2"/>
<proteinExistence type="predicted"/>
<dbReference type="EMBL" id="BTSY01000004">
    <property type="protein sequence ID" value="GMT21374.1"/>
    <property type="molecule type" value="Genomic_DNA"/>
</dbReference>
<feature type="transmembrane region" description="Helical" evidence="1">
    <location>
        <begin position="52"/>
        <end position="77"/>
    </location>
</feature>
<gene>
    <name evidence="2" type="ORF">PFISCL1PPCAC_12671</name>
</gene>
<evidence type="ECO:0000256" key="1">
    <source>
        <dbReference type="SAM" id="Phobius"/>
    </source>
</evidence>
<protein>
    <recommendedName>
        <fullName evidence="4">G protein-coupled receptor</fullName>
    </recommendedName>
</protein>